<dbReference type="AlphaFoldDB" id="A0A1G2Q313"/>
<dbReference type="SUPFAM" id="SSF88946">
    <property type="entry name" value="Sigma2 domain of RNA polymerase sigma factors"/>
    <property type="match status" value="1"/>
</dbReference>
<comment type="similarity">
    <text evidence="6">Belongs to the sigma-70 factor family. RpoD/SigA subfamily.</text>
</comment>
<evidence type="ECO:0000256" key="4">
    <source>
        <dbReference type="ARBA" id="ARBA00023125"/>
    </source>
</evidence>
<dbReference type="Proteomes" id="UP000177575">
    <property type="component" value="Unassembled WGS sequence"/>
</dbReference>
<dbReference type="InterPro" id="IPR036388">
    <property type="entry name" value="WH-like_DNA-bd_sf"/>
</dbReference>
<organism evidence="8 9">
    <name type="scientific">Candidatus Veblenbacteria bacterium RIFOXYB1_FULL_43_13</name>
    <dbReference type="NCBI Taxonomy" id="1802426"/>
    <lineage>
        <taxon>Bacteria</taxon>
        <taxon>Candidatus Vebleniibacteriota</taxon>
    </lineage>
</organism>
<dbReference type="InterPro" id="IPR014284">
    <property type="entry name" value="RNA_pol_sigma-70_dom"/>
</dbReference>
<dbReference type="GO" id="GO:0016987">
    <property type="term" value="F:sigma factor activity"/>
    <property type="evidence" value="ECO:0007669"/>
    <property type="project" value="UniProtKB-UniRule"/>
</dbReference>
<dbReference type="NCBIfam" id="TIGR02937">
    <property type="entry name" value="sigma70-ECF"/>
    <property type="match status" value="1"/>
</dbReference>
<reference evidence="8 9" key="1">
    <citation type="journal article" date="2016" name="Nat. Commun.">
        <title>Thousands of microbial genomes shed light on interconnected biogeochemical processes in an aquifer system.</title>
        <authorList>
            <person name="Anantharaman K."/>
            <person name="Brown C.T."/>
            <person name="Hug L.A."/>
            <person name="Sharon I."/>
            <person name="Castelle C.J."/>
            <person name="Probst A.J."/>
            <person name="Thomas B.C."/>
            <person name="Singh A."/>
            <person name="Wilkins M.J."/>
            <person name="Karaoz U."/>
            <person name="Brodie E.L."/>
            <person name="Williams K.H."/>
            <person name="Hubbard S.S."/>
            <person name="Banfield J.F."/>
        </authorList>
    </citation>
    <scope>NUCLEOTIDE SEQUENCE [LARGE SCALE GENOMIC DNA]</scope>
</reference>
<dbReference type="InterPro" id="IPR007630">
    <property type="entry name" value="RNA_pol_sigma70_r4"/>
</dbReference>
<dbReference type="PRINTS" id="PR00046">
    <property type="entry name" value="SIGMA70FCT"/>
</dbReference>
<dbReference type="InterPro" id="IPR009042">
    <property type="entry name" value="RNA_pol_sigma70_r1_2"/>
</dbReference>
<comment type="function">
    <text evidence="6">Sigma factors are initiation factors that promote the attachment of RNA polymerase to specific initiation sites and are then released. This sigma factor is the primary sigma factor during exponential growth.</text>
</comment>
<dbReference type="InterPro" id="IPR000943">
    <property type="entry name" value="RNA_pol_sigma70"/>
</dbReference>
<feature type="region of interest" description="Sigma-70 factor domain-4" evidence="6">
    <location>
        <begin position="300"/>
        <end position="353"/>
    </location>
</feature>
<dbReference type="InterPro" id="IPR042189">
    <property type="entry name" value="RNA_pol_sigma_70_r1_1_sf"/>
</dbReference>
<gene>
    <name evidence="6" type="primary">sigA</name>
    <name evidence="8" type="ORF">A2388_02185</name>
</gene>
<dbReference type="InterPro" id="IPR012760">
    <property type="entry name" value="RNA_pol_sigma_RpoD_C"/>
</dbReference>
<comment type="caution">
    <text evidence="8">The sequence shown here is derived from an EMBL/GenBank/DDBJ whole genome shotgun (WGS) entry which is preliminary data.</text>
</comment>
<keyword evidence="4 6" id="KW-0238">DNA-binding</keyword>
<dbReference type="CDD" id="cd06171">
    <property type="entry name" value="Sigma70_r4"/>
    <property type="match status" value="1"/>
</dbReference>
<keyword evidence="5 6" id="KW-0804">Transcription</keyword>
<dbReference type="HAMAP" id="MF_00963">
    <property type="entry name" value="Sigma70_RpoD_SigA"/>
    <property type="match status" value="1"/>
</dbReference>
<sequence>MPLPDQVEINNLIQKGRQRGFITEDEALAVYSEAEEYIDAYDEFLDDLEKNGIQLIETEGSILDMTEKRDEIFQKANLPTDRKPYDLTEISADSIQMYLREIGKVSLLKAEEEIALAKRKERGDVDAKRRLIEANLRLVVSIAKKFTGKSLSLLDLIQEGNIGMFRAVEKFDYRKGYKFSTYATWWIRQAITRALADQSRTIRIPVHMVETINRFQQVERQLIQDLGREPLPEEIAAEMGEPVEKIHHIIKISQETISLETSVGEDEEDSTLGDFIEDIKTVSPDRVAAMQLLRDHVRDIVSELTPREQKILEMRFGLQDGVSHTLEEVGQEFGVTRERIRQIEAKALEKIQTHLNMRKLKDY</sequence>
<dbReference type="InterPro" id="IPR028630">
    <property type="entry name" value="Sigma70_RpoD"/>
</dbReference>
<dbReference type="EMBL" id="MHTC01000032">
    <property type="protein sequence ID" value="OHA54960.1"/>
    <property type="molecule type" value="Genomic_DNA"/>
</dbReference>
<dbReference type="Pfam" id="PF04545">
    <property type="entry name" value="Sigma70_r4"/>
    <property type="match status" value="1"/>
</dbReference>
<dbReference type="Gene3D" id="1.10.601.10">
    <property type="entry name" value="RNA Polymerase Primary Sigma Factor"/>
    <property type="match status" value="2"/>
</dbReference>
<evidence type="ECO:0000313" key="9">
    <source>
        <dbReference type="Proteomes" id="UP000177575"/>
    </source>
</evidence>
<dbReference type="GO" id="GO:0005737">
    <property type="term" value="C:cytoplasm"/>
    <property type="evidence" value="ECO:0007669"/>
    <property type="project" value="UniProtKB-SubCell"/>
</dbReference>
<evidence type="ECO:0000256" key="3">
    <source>
        <dbReference type="ARBA" id="ARBA00023082"/>
    </source>
</evidence>
<dbReference type="GO" id="GO:0003677">
    <property type="term" value="F:DNA binding"/>
    <property type="evidence" value="ECO:0007669"/>
    <property type="project" value="UniProtKB-UniRule"/>
</dbReference>
<dbReference type="PANTHER" id="PTHR30603:SF60">
    <property type="entry name" value="RNA POLYMERASE SIGMA FACTOR RPOD"/>
    <property type="match status" value="1"/>
</dbReference>
<feature type="domain" description="RNA polymerase sigma-70" evidence="7">
    <location>
        <begin position="325"/>
        <end position="351"/>
    </location>
</feature>
<protein>
    <recommendedName>
        <fullName evidence="6">RNA polymerase sigma factor SigA</fullName>
    </recommendedName>
</protein>
<dbReference type="InterPro" id="IPR007127">
    <property type="entry name" value="RNA_pol_sigma_70_r1_1"/>
</dbReference>
<dbReference type="Gene3D" id="1.10.220.120">
    <property type="entry name" value="Sigma-70 factor, region 1.1"/>
    <property type="match status" value="1"/>
</dbReference>
<evidence type="ECO:0000259" key="7">
    <source>
        <dbReference type="PROSITE" id="PS00716"/>
    </source>
</evidence>
<feature type="short sequence motif" description="Interaction with polymerase core subunit RpoC" evidence="6">
    <location>
        <begin position="155"/>
        <end position="158"/>
    </location>
</feature>
<dbReference type="PROSITE" id="PS00716">
    <property type="entry name" value="SIGMA70_2"/>
    <property type="match status" value="1"/>
</dbReference>
<evidence type="ECO:0000256" key="2">
    <source>
        <dbReference type="ARBA" id="ARBA00023015"/>
    </source>
</evidence>
<dbReference type="FunFam" id="1.10.601.10:FF:000001">
    <property type="entry name" value="RNA polymerase sigma factor SigA"/>
    <property type="match status" value="1"/>
</dbReference>
<dbReference type="GO" id="GO:0006352">
    <property type="term" value="P:DNA-templated transcription initiation"/>
    <property type="evidence" value="ECO:0007669"/>
    <property type="project" value="UniProtKB-UniRule"/>
</dbReference>
<dbReference type="InterPro" id="IPR013324">
    <property type="entry name" value="RNA_pol_sigma_r3/r4-like"/>
</dbReference>
<evidence type="ECO:0000313" key="8">
    <source>
        <dbReference type="EMBL" id="OHA54960.1"/>
    </source>
</evidence>
<dbReference type="Pfam" id="PF00140">
    <property type="entry name" value="Sigma70_r1_2"/>
    <property type="match status" value="1"/>
</dbReference>
<dbReference type="InterPro" id="IPR013325">
    <property type="entry name" value="RNA_pol_sigma_r2"/>
</dbReference>
<dbReference type="InterPro" id="IPR007627">
    <property type="entry name" value="RNA_pol_sigma70_r2"/>
</dbReference>
<dbReference type="InterPro" id="IPR050239">
    <property type="entry name" value="Sigma-70_RNA_pol_init_factors"/>
</dbReference>
<dbReference type="Pfam" id="PF03979">
    <property type="entry name" value="Sigma70_r1_1"/>
    <property type="match status" value="1"/>
</dbReference>
<dbReference type="Gene3D" id="1.10.10.10">
    <property type="entry name" value="Winged helix-like DNA-binding domain superfamily/Winged helix DNA-binding domain"/>
    <property type="match status" value="2"/>
</dbReference>
<feature type="DNA-binding region" description="H-T-H motif" evidence="6">
    <location>
        <begin position="326"/>
        <end position="345"/>
    </location>
</feature>
<name>A0A1G2Q313_9BACT</name>
<dbReference type="Pfam" id="PF04542">
    <property type="entry name" value="Sigma70_r2"/>
    <property type="match status" value="1"/>
</dbReference>
<dbReference type="Pfam" id="PF04539">
    <property type="entry name" value="Sigma70_r3"/>
    <property type="match status" value="1"/>
</dbReference>
<comment type="subcellular location">
    <subcellularLocation>
        <location evidence="6">Cytoplasm</location>
    </subcellularLocation>
</comment>
<keyword evidence="1 6" id="KW-0963">Cytoplasm</keyword>
<evidence type="ECO:0000256" key="1">
    <source>
        <dbReference type="ARBA" id="ARBA00022490"/>
    </source>
</evidence>
<dbReference type="SUPFAM" id="SSF88659">
    <property type="entry name" value="Sigma3 and sigma4 domains of RNA polymerase sigma factors"/>
    <property type="match status" value="2"/>
</dbReference>
<dbReference type="PANTHER" id="PTHR30603">
    <property type="entry name" value="RNA POLYMERASE SIGMA FACTOR RPO"/>
    <property type="match status" value="1"/>
</dbReference>
<evidence type="ECO:0000256" key="6">
    <source>
        <dbReference type="HAMAP-Rule" id="MF_00963"/>
    </source>
</evidence>
<keyword evidence="3 6" id="KW-0731">Sigma factor</keyword>
<dbReference type="InterPro" id="IPR007624">
    <property type="entry name" value="RNA_pol_sigma70_r3"/>
</dbReference>
<evidence type="ECO:0000256" key="5">
    <source>
        <dbReference type="ARBA" id="ARBA00023163"/>
    </source>
</evidence>
<proteinExistence type="inferred from homology"/>
<comment type="caution">
    <text evidence="6">Lacks conserved residue(s) required for the propagation of feature annotation.</text>
</comment>
<comment type="subunit">
    <text evidence="6">Interacts transiently with the RNA polymerase catalytic core.</text>
</comment>
<feature type="region of interest" description="Sigma-70 factor domain-2" evidence="6">
    <location>
        <begin position="131"/>
        <end position="201"/>
    </location>
</feature>
<dbReference type="NCBIfam" id="TIGR02393">
    <property type="entry name" value="RpoD_Cterm"/>
    <property type="match status" value="1"/>
</dbReference>
<keyword evidence="2 6" id="KW-0805">Transcription regulation</keyword>
<accession>A0A1G2Q313</accession>